<feature type="region of interest" description="Disordered" evidence="9">
    <location>
        <begin position="563"/>
        <end position="660"/>
    </location>
</feature>
<dbReference type="InterPro" id="IPR035979">
    <property type="entry name" value="RBD_domain_sf"/>
</dbReference>
<evidence type="ECO:0000256" key="4">
    <source>
        <dbReference type="ARBA" id="ARBA00023015"/>
    </source>
</evidence>
<dbReference type="InterPro" id="IPR012677">
    <property type="entry name" value="Nucleotide-bd_a/b_plait_sf"/>
</dbReference>
<feature type="compositionally biased region" description="Polar residues" evidence="9">
    <location>
        <begin position="483"/>
        <end position="493"/>
    </location>
</feature>
<dbReference type="Pfam" id="PF00076">
    <property type="entry name" value="RRM_1"/>
    <property type="match status" value="1"/>
</dbReference>
<feature type="compositionally biased region" description="Pro residues" evidence="9">
    <location>
        <begin position="873"/>
        <end position="887"/>
    </location>
</feature>
<evidence type="ECO:0000259" key="10">
    <source>
        <dbReference type="PROSITE" id="PS50102"/>
    </source>
</evidence>
<dbReference type="InterPro" id="IPR034605">
    <property type="entry name" value="PGC-1"/>
</dbReference>
<feature type="compositionally biased region" description="Low complexity" evidence="9">
    <location>
        <begin position="898"/>
        <end position="920"/>
    </location>
</feature>
<feature type="compositionally biased region" description="Basic and acidic residues" evidence="9">
    <location>
        <begin position="242"/>
        <end position="254"/>
    </location>
</feature>
<reference evidence="11 12" key="1">
    <citation type="journal article" date="2023" name="Genes (Basel)">
        <title>Chromosome-Level Genome Assembly and Circadian Gene Repertoire of the Patagonia Blennie Eleginops maclovinus-The Closest Ancestral Proxy of Antarctic Cryonotothenioids.</title>
        <authorList>
            <person name="Cheng C.C."/>
            <person name="Rivera-Colon A.G."/>
            <person name="Minhas B.F."/>
            <person name="Wilson L."/>
            <person name="Rayamajhi N."/>
            <person name="Vargas-Chacoff L."/>
            <person name="Catchen J.M."/>
        </authorList>
    </citation>
    <scope>NUCLEOTIDE SEQUENCE [LARGE SCALE GENOMIC DNA]</scope>
    <source>
        <strain evidence="11">JMC-PN-2008</strain>
    </source>
</reference>
<keyword evidence="5" id="KW-0010">Activator</keyword>
<keyword evidence="4" id="KW-0805">Transcription regulation</keyword>
<dbReference type="SMART" id="SM00360">
    <property type="entry name" value="RRM"/>
    <property type="match status" value="1"/>
</dbReference>
<dbReference type="PROSITE" id="PS50102">
    <property type="entry name" value="RRM"/>
    <property type="match status" value="1"/>
</dbReference>
<comment type="subcellular location">
    <subcellularLocation>
        <location evidence="1">Nucleus</location>
    </subcellularLocation>
</comment>
<dbReference type="Proteomes" id="UP001346869">
    <property type="component" value="Unassembled WGS sequence"/>
</dbReference>
<feature type="compositionally biased region" description="Polar residues" evidence="9">
    <location>
        <begin position="443"/>
        <end position="456"/>
    </location>
</feature>
<keyword evidence="6" id="KW-0804">Transcription</keyword>
<name>A0AAN8AKY0_ELEMC</name>
<keyword evidence="12" id="KW-1185">Reference proteome</keyword>
<evidence type="ECO:0000256" key="2">
    <source>
        <dbReference type="ARBA" id="ARBA00022553"/>
    </source>
</evidence>
<keyword evidence="3 8" id="KW-0694">RNA-binding</keyword>
<feature type="region of interest" description="Disordered" evidence="9">
    <location>
        <begin position="832"/>
        <end position="987"/>
    </location>
</feature>
<feature type="region of interest" description="Disordered" evidence="9">
    <location>
        <begin position="220"/>
        <end position="279"/>
    </location>
</feature>
<feature type="compositionally biased region" description="Low complexity" evidence="9">
    <location>
        <begin position="967"/>
        <end position="978"/>
    </location>
</feature>
<feature type="region of interest" description="Disordered" evidence="9">
    <location>
        <begin position="399"/>
        <end position="500"/>
    </location>
</feature>
<evidence type="ECO:0000256" key="6">
    <source>
        <dbReference type="ARBA" id="ARBA00023163"/>
    </source>
</evidence>
<dbReference type="EMBL" id="JAUZQC010000009">
    <property type="protein sequence ID" value="KAK5866516.1"/>
    <property type="molecule type" value="Genomic_DNA"/>
</dbReference>
<reference evidence="11 12" key="2">
    <citation type="journal article" date="2023" name="Mol. Biol. Evol.">
        <title>Genomics of Secondarily Temperate Adaptation in the Only Non-Antarctic Icefish.</title>
        <authorList>
            <person name="Rivera-Colon A.G."/>
            <person name="Rayamajhi N."/>
            <person name="Minhas B.F."/>
            <person name="Madrigal G."/>
            <person name="Bilyk K.T."/>
            <person name="Yoon V."/>
            <person name="Hune M."/>
            <person name="Gregory S."/>
            <person name="Cheng C.H.C."/>
            <person name="Catchen J.M."/>
        </authorList>
    </citation>
    <scope>NUCLEOTIDE SEQUENCE [LARGE SCALE GENOMIC DNA]</scope>
    <source>
        <strain evidence="11">JMC-PN-2008</strain>
    </source>
</reference>
<feature type="domain" description="RRM" evidence="10">
    <location>
        <begin position="1018"/>
        <end position="1095"/>
    </location>
</feature>
<evidence type="ECO:0000313" key="12">
    <source>
        <dbReference type="Proteomes" id="UP001346869"/>
    </source>
</evidence>
<evidence type="ECO:0000256" key="8">
    <source>
        <dbReference type="PROSITE-ProRule" id="PRU00176"/>
    </source>
</evidence>
<dbReference type="AlphaFoldDB" id="A0AAN8AKY0"/>
<dbReference type="GO" id="GO:0003712">
    <property type="term" value="F:transcription coregulator activity"/>
    <property type="evidence" value="ECO:0007669"/>
    <property type="project" value="InterPro"/>
</dbReference>
<evidence type="ECO:0000256" key="5">
    <source>
        <dbReference type="ARBA" id="ARBA00023159"/>
    </source>
</evidence>
<dbReference type="GO" id="GO:0005634">
    <property type="term" value="C:nucleus"/>
    <property type="evidence" value="ECO:0007669"/>
    <property type="project" value="UniProtKB-SubCell"/>
</dbReference>
<feature type="compositionally biased region" description="Basic residues" evidence="9">
    <location>
        <begin position="947"/>
        <end position="966"/>
    </location>
</feature>
<gene>
    <name evidence="11" type="ORF">PBY51_020702</name>
</gene>
<dbReference type="InterPro" id="IPR000504">
    <property type="entry name" value="RRM_dom"/>
</dbReference>
<accession>A0AAN8AKY0</accession>
<organism evidence="11 12">
    <name type="scientific">Eleginops maclovinus</name>
    <name type="common">Patagonian blennie</name>
    <name type="synonym">Eleginus maclovinus</name>
    <dbReference type="NCBI Taxonomy" id="56733"/>
    <lineage>
        <taxon>Eukaryota</taxon>
        <taxon>Metazoa</taxon>
        <taxon>Chordata</taxon>
        <taxon>Craniata</taxon>
        <taxon>Vertebrata</taxon>
        <taxon>Euteleostomi</taxon>
        <taxon>Actinopterygii</taxon>
        <taxon>Neopterygii</taxon>
        <taxon>Teleostei</taxon>
        <taxon>Neoteleostei</taxon>
        <taxon>Acanthomorphata</taxon>
        <taxon>Eupercaria</taxon>
        <taxon>Perciformes</taxon>
        <taxon>Notothenioidei</taxon>
        <taxon>Eleginopidae</taxon>
        <taxon>Eleginops</taxon>
    </lineage>
</organism>
<sequence length="1138" mass="126597">MWSSKMAVRWRGKDGELNAGNSDFLTSNTTNELLLSRRDMEAVDMDAQSCMDHSILAIFEDSTVTSEDKSGAEEERETLLSALSEMLDSVEDDDVTLSPFDTLPDTKLLIHPECRENSVSLSLSERLRSRSKTPNVTLSIKMDADEEAESKLERTNPSHLFKKQTLIHSQNMKAEAEVEIFTSTSLVNLVKLMHPYCLKLRVEEGDKLKNQTFSQEEVWKYERPSEESDEEINVVSDEEVEDSNRKDEKRDNDSVLKSALLNGPLSRTPPSREKKRVSFGPVQVVSLDELEEEELNEKNLTIHSVSVPLNNTKANENPAGCPSEPQTPTSEINNNMAGVSPLKGETKVKSLSLQEYRQLRQKRQPLVEKQGNNTTKWPCVSEPPTELTPICLHRQNSCCPQAAHHHPDSSRSGADHISPTPPRPNPCTHARRSGLKRPRTESKPGSLQPDLTVNPNVSESKKSPVKKPLSIDPPNPVLLPLPASQTTSPTTDHSASESKLEFTCRDSDSIRHFPQIQTESSGTSPHIQPPTSWTSPEVLLVNQGYSTLFQEIKNKLAEIASGVTSRPQALCATTTQTKSSSELQTLQPQRSSPNQTIEVRLQPKNPPSPGPDPAREIKHPSLTTPPSPVDAPTPGKETLSEVPPSFSALEKPADSGIEAPDLTSLLEQFEETQAQGVRGGEKELKLATSSSNVLTGGPLDRIQPAVEALEPNPKPLRDPPHFADIPEPLGTDIILSTQLPPARRKNPLSKAIQIIDPRPLPSKKTHTNLPELPAARLSPHMYSAVFIDHDYCGSTVSAAQHCRTSKPKDELKAPNEIKVTTSASTAAAECKKQTSSCDVNPPIRAVDDSVKTSRPTDKDFSKNTATEQDCSPETPPCTLPTPPPSPPSRGRERRRYRSPCSDSSSASSSSSSSCSSASPSPKRQKRRHKRSESSSCSSSSPSVSRSPTRRYRWSYSRRSKCSRSRSRSWSQSRSPSRSRSPRVYRGKLRDVYSSRESRKLRREHEIRIQKLKAIDERRVVYVGRICRSMTHEELRERFCQFGEVECVSLHFRDRGDHYAFVTFYNMDDAFAAIDNGGKLRKPNELPFDICFGGRRQFCNSQYADLDANKDAEPYPVKSRFEDLDFDSLLKQAQKGIKS</sequence>
<feature type="compositionally biased region" description="Acidic residues" evidence="9">
    <location>
        <begin position="227"/>
        <end position="241"/>
    </location>
</feature>
<protein>
    <recommendedName>
        <fullName evidence="10">RRM domain-containing protein</fullName>
    </recommendedName>
</protein>
<dbReference type="PANTHER" id="PTHR15528:SF5">
    <property type="entry name" value="PEROXISOME PROLIFERATOR-ACTIVATED RECEPTOR GAMMA COACTIVATOR-RELATED PROTEIN 1"/>
    <property type="match status" value="1"/>
</dbReference>
<feature type="compositionally biased region" description="Polar residues" evidence="9">
    <location>
        <begin position="563"/>
        <end position="597"/>
    </location>
</feature>
<comment type="caution">
    <text evidence="11">The sequence shown here is derived from an EMBL/GenBank/DDBJ whole genome shotgun (WGS) entry which is preliminary data.</text>
</comment>
<feature type="compositionally biased region" description="Low complexity" evidence="9">
    <location>
        <begin position="933"/>
        <end position="946"/>
    </location>
</feature>
<dbReference type="GO" id="GO:0045944">
    <property type="term" value="P:positive regulation of transcription by RNA polymerase II"/>
    <property type="evidence" value="ECO:0007669"/>
    <property type="project" value="TreeGrafter"/>
</dbReference>
<evidence type="ECO:0000256" key="3">
    <source>
        <dbReference type="ARBA" id="ARBA00022884"/>
    </source>
</evidence>
<evidence type="ECO:0000256" key="9">
    <source>
        <dbReference type="SAM" id="MobiDB-lite"/>
    </source>
</evidence>
<evidence type="ECO:0000256" key="1">
    <source>
        <dbReference type="ARBA" id="ARBA00004123"/>
    </source>
</evidence>
<proteinExistence type="predicted"/>
<dbReference type="SUPFAM" id="SSF54928">
    <property type="entry name" value="RNA-binding domain, RBD"/>
    <property type="match status" value="1"/>
</dbReference>
<keyword evidence="2" id="KW-0597">Phosphoprotein</keyword>
<dbReference type="PANTHER" id="PTHR15528">
    <property type="entry name" value="PEROXISOME PROLIFERATOR ACTIVATED RECEPTOR GAMMA COACTIVATOR 1 PGC-1 -RELATED"/>
    <property type="match status" value="1"/>
</dbReference>
<keyword evidence="7" id="KW-0539">Nucleus</keyword>
<dbReference type="GO" id="GO:0003723">
    <property type="term" value="F:RNA binding"/>
    <property type="evidence" value="ECO:0007669"/>
    <property type="project" value="UniProtKB-UniRule"/>
</dbReference>
<evidence type="ECO:0000313" key="11">
    <source>
        <dbReference type="EMBL" id="KAK5866516.1"/>
    </source>
</evidence>
<dbReference type="Gene3D" id="3.30.70.330">
    <property type="match status" value="1"/>
</dbReference>
<evidence type="ECO:0000256" key="7">
    <source>
        <dbReference type="ARBA" id="ARBA00023242"/>
    </source>
</evidence>
<feature type="compositionally biased region" description="Basic and acidic residues" evidence="9">
    <location>
        <begin position="845"/>
        <end position="861"/>
    </location>
</feature>